<dbReference type="InterPro" id="IPR006860">
    <property type="entry name" value="FecR"/>
</dbReference>
<feature type="compositionally biased region" description="Polar residues" evidence="1">
    <location>
        <begin position="174"/>
        <end position="183"/>
    </location>
</feature>
<feature type="domain" description="FecR protein" evidence="2">
    <location>
        <begin position="55"/>
        <end position="146"/>
    </location>
</feature>
<gene>
    <name evidence="3" type="ORF">METZ01_LOCUS166801</name>
</gene>
<organism evidence="3">
    <name type="scientific">marine metagenome</name>
    <dbReference type="NCBI Taxonomy" id="408172"/>
    <lineage>
        <taxon>unclassified sequences</taxon>
        <taxon>metagenomes</taxon>
        <taxon>ecological metagenomes</taxon>
    </lineage>
</organism>
<reference evidence="3" key="1">
    <citation type="submission" date="2018-05" db="EMBL/GenBank/DDBJ databases">
        <authorList>
            <person name="Lanie J.A."/>
            <person name="Ng W.-L."/>
            <person name="Kazmierczak K.M."/>
            <person name="Andrzejewski T.M."/>
            <person name="Davidsen T.M."/>
            <person name="Wayne K.J."/>
            <person name="Tettelin H."/>
            <person name="Glass J.I."/>
            <person name="Rusch D."/>
            <person name="Podicherti R."/>
            <person name="Tsui H.-C.T."/>
            <person name="Winkler M.E."/>
        </authorList>
    </citation>
    <scope>NUCLEOTIDE SEQUENCE</scope>
</reference>
<feature type="region of interest" description="Disordered" evidence="1">
    <location>
        <begin position="174"/>
        <end position="199"/>
    </location>
</feature>
<sequence>MKSVKTMITCICFITILIASEKIAVATKVIGEVHYIRGNASQTPLKNGHIFETGDVLKTEKNGFAALIFIDDKTALKVKENSELTISGKRSAREIAKEISLKGGSLRAQVSRQKKGEFIIRTSVSVASVKGTDFWLISNKTGDSLIGLEGVVAFSNILSGDALDITSGKTGISTPDGTVQSFKTDPKTIPNDPSDNATGSQKLEIEFQDAFGKKKTLIIEYK</sequence>
<name>A0A382BL74_9ZZZZ</name>
<dbReference type="Pfam" id="PF04773">
    <property type="entry name" value="FecR"/>
    <property type="match status" value="1"/>
</dbReference>
<dbReference type="EMBL" id="UINC01030103">
    <property type="protein sequence ID" value="SVB13947.1"/>
    <property type="molecule type" value="Genomic_DNA"/>
</dbReference>
<protein>
    <recommendedName>
        <fullName evidence="2">FecR protein domain-containing protein</fullName>
    </recommendedName>
</protein>
<dbReference type="PANTHER" id="PTHR38731">
    <property type="entry name" value="LIPL45-RELATED LIPOPROTEIN-RELATED"/>
    <property type="match status" value="1"/>
</dbReference>
<dbReference type="Gene3D" id="2.60.120.1440">
    <property type="match status" value="1"/>
</dbReference>
<proteinExistence type="predicted"/>
<evidence type="ECO:0000259" key="2">
    <source>
        <dbReference type="Pfam" id="PF04773"/>
    </source>
</evidence>
<evidence type="ECO:0000256" key="1">
    <source>
        <dbReference type="SAM" id="MobiDB-lite"/>
    </source>
</evidence>
<accession>A0A382BL74</accession>
<dbReference type="AlphaFoldDB" id="A0A382BL74"/>
<evidence type="ECO:0000313" key="3">
    <source>
        <dbReference type="EMBL" id="SVB13947.1"/>
    </source>
</evidence>